<proteinExistence type="inferred from homology"/>
<evidence type="ECO:0000313" key="7">
    <source>
        <dbReference type="EMBL" id="TPX60748.1"/>
    </source>
</evidence>
<keyword evidence="5" id="KW-0472">Membrane</keyword>
<comment type="caution">
    <text evidence="7">The sequence shown here is derived from an EMBL/GenBank/DDBJ whole genome shotgun (WGS) entry which is preliminary data.</text>
</comment>
<dbReference type="Gene3D" id="3.30.160.20">
    <property type="match status" value="1"/>
</dbReference>
<dbReference type="Gene3D" id="3.30.70.1660">
    <property type="match status" value="1"/>
</dbReference>
<feature type="transmembrane region" description="Helical" evidence="5">
    <location>
        <begin position="80"/>
        <end position="98"/>
    </location>
</feature>
<dbReference type="PANTHER" id="PTHR43116">
    <property type="entry name" value="PEPTIDE CHAIN RELEASE FACTOR 2"/>
    <property type="match status" value="1"/>
</dbReference>
<dbReference type="STRING" id="246404.A0A507EC17"/>
<dbReference type="GO" id="GO:0016149">
    <property type="term" value="F:translation release factor activity, codon specific"/>
    <property type="evidence" value="ECO:0007669"/>
    <property type="project" value="InterPro"/>
</dbReference>
<dbReference type="Pfam" id="PF03462">
    <property type="entry name" value="PCRF"/>
    <property type="match status" value="1"/>
</dbReference>
<dbReference type="InterPro" id="IPR005139">
    <property type="entry name" value="PCRF"/>
</dbReference>
<feature type="domain" description="Prokaryotic-type class I peptide chain release factors" evidence="6">
    <location>
        <begin position="872"/>
        <end position="888"/>
    </location>
</feature>
<feature type="region of interest" description="Disordered" evidence="4">
    <location>
        <begin position="268"/>
        <end position="303"/>
    </location>
</feature>
<feature type="transmembrane region" description="Helical" evidence="5">
    <location>
        <begin position="362"/>
        <end position="388"/>
    </location>
</feature>
<keyword evidence="3" id="KW-0175">Coiled coil</keyword>
<dbReference type="FunFam" id="3.30.160.20:FF:000004">
    <property type="entry name" value="Peptide chain release factor 1"/>
    <property type="match status" value="1"/>
</dbReference>
<feature type="region of interest" description="Disordered" evidence="4">
    <location>
        <begin position="203"/>
        <end position="235"/>
    </location>
</feature>
<organism evidence="7 8">
    <name type="scientific">Chytriomyces confervae</name>
    <dbReference type="NCBI Taxonomy" id="246404"/>
    <lineage>
        <taxon>Eukaryota</taxon>
        <taxon>Fungi</taxon>
        <taxon>Fungi incertae sedis</taxon>
        <taxon>Chytridiomycota</taxon>
        <taxon>Chytridiomycota incertae sedis</taxon>
        <taxon>Chytridiomycetes</taxon>
        <taxon>Chytridiales</taxon>
        <taxon>Chytriomycetaceae</taxon>
        <taxon>Chytriomyces</taxon>
    </lineage>
</organism>
<keyword evidence="2" id="KW-0648">Protein biosynthesis</keyword>
<dbReference type="GO" id="GO:0032543">
    <property type="term" value="P:mitochondrial translation"/>
    <property type="evidence" value="ECO:0007669"/>
    <property type="project" value="UniProtKB-ARBA"/>
</dbReference>
<dbReference type="SMART" id="SM00937">
    <property type="entry name" value="PCRF"/>
    <property type="match status" value="1"/>
</dbReference>
<accession>A0A507EC17</accession>
<keyword evidence="5" id="KW-1133">Transmembrane helix</keyword>
<dbReference type="InterPro" id="IPR036259">
    <property type="entry name" value="MFS_trans_sf"/>
</dbReference>
<comment type="similarity">
    <text evidence="1">Belongs to the prokaryotic/mitochondrial release factor family.</text>
</comment>
<dbReference type="EMBL" id="QEAP01000681">
    <property type="protein sequence ID" value="TPX60748.1"/>
    <property type="molecule type" value="Genomic_DNA"/>
</dbReference>
<evidence type="ECO:0000256" key="5">
    <source>
        <dbReference type="SAM" id="Phobius"/>
    </source>
</evidence>
<dbReference type="InterPro" id="IPR004374">
    <property type="entry name" value="PrfB"/>
</dbReference>
<name>A0A507EC17_9FUNG</name>
<dbReference type="Pfam" id="PF06813">
    <property type="entry name" value="Nodulin-like"/>
    <property type="match status" value="1"/>
</dbReference>
<evidence type="ECO:0000256" key="3">
    <source>
        <dbReference type="SAM" id="Coils"/>
    </source>
</evidence>
<evidence type="ECO:0000313" key="8">
    <source>
        <dbReference type="Proteomes" id="UP000320333"/>
    </source>
</evidence>
<dbReference type="InterPro" id="IPR000352">
    <property type="entry name" value="Pep_chain_release_fac_I"/>
</dbReference>
<dbReference type="OrthoDB" id="2019491at2759"/>
<dbReference type="NCBIfam" id="TIGR00020">
    <property type="entry name" value="prfB"/>
    <property type="match status" value="1"/>
</dbReference>
<feature type="compositionally biased region" description="Basic and acidic residues" evidence="4">
    <location>
        <begin position="203"/>
        <end position="214"/>
    </location>
</feature>
<reference evidence="7 8" key="1">
    <citation type="journal article" date="2019" name="Sci. Rep.">
        <title>Comparative genomics of chytrid fungi reveal insights into the obligate biotrophic and pathogenic lifestyle of Synchytrium endobioticum.</title>
        <authorList>
            <person name="van de Vossenberg B.T.L.H."/>
            <person name="Warris S."/>
            <person name="Nguyen H.D.T."/>
            <person name="van Gent-Pelzer M.P.E."/>
            <person name="Joly D.L."/>
            <person name="van de Geest H.C."/>
            <person name="Bonants P.J.M."/>
            <person name="Smith D.S."/>
            <person name="Levesque C.A."/>
            <person name="van der Lee T.A.J."/>
        </authorList>
    </citation>
    <scope>NUCLEOTIDE SEQUENCE [LARGE SCALE GENOMIC DNA]</scope>
    <source>
        <strain evidence="7 8">CBS 675.73</strain>
    </source>
</reference>
<dbReference type="SUPFAM" id="SSF75620">
    <property type="entry name" value="Release factor"/>
    <property type="match status" value="1"/>
</dbReference>
<keyword evidence="5" id="KW-0812">Transmembrane</keyword>
<dbReference type="AlphaFoldDB" id="A0A507EC17"/>
<dbReference type="PROSITE" id="PS00745">
    <property type="entry name" value="RF_PROK_I"/>
    <property type="match status" value="1"/>
</dbReference>
<sequence length="996" mass="108416">MAVSSIKRYSTLVSSCVSMATAGSLFSFSVMSGALKERMSFTSADINTVSGVGNSSLYLHQSFLFVGPLFDYAGAQFTMLFALITFSVGYLLMYLAYIGSVAGSTGLMSFYYFIVGIGSTCAYMGAIGGNIVNFSPQISGRVVGLLLLWYGLSGTIYSQIYYGLYLGKTEGYLLFLTLSVGIVNGICCFITFKVPYENDGKVDDEGGASEKGDQEGGAIVDSTGQTDAERRRSSAFRRKSLAKLQSQTSIASIPELLMQSSAVQRQLSEMSLTAASRRQSKVSQKEPGQGHRRESAPTKSKLMSSITADNIEIEASLETVALPPIPNRKSELASTRDKEETPDIESIDVVLSPLDILKSPIFWLYASTFITMQGLTYMTNFLSILEAAEGAASVAENPTSISLKNTTHVTVMSVFQALGRVVFSLALDAMATMNWRGLDRSCLLVLSNLFVLLPTLLLASGSSTEATLYVCSVFTGFGFGGGGACFPALTRDFFGMQFYGTACGFVMAGVPIGIISSNLIFGVFYDKQTETGASTCYGSTLRAVRSASARAAPLRMHPNLAGFSPLNRSLVLPNTVRGSRSFATSSPTLSAAADNVGSLKDIIAESSHLISSINRAMQIVLDQENWDELKAELKSLESEIKSDTIWEDDAQRAIIVQKRISVLESRLKEFNSFQERVQESVVMLGKLASLHVSTVYSLGLALFPDMAKEEEDAALCSELQGDLEELNRELDKYSMQILMSGPSDKSSCFMEIRAGAGGTEACDFVSILSRMYEKWGLSEGYKVTVLDQVKGDTAGFKSVTLQFAGAFAYGWCKYETGVHRFVRISKFGEVKRQTSFAAVQVFPLDTDSAEANAQSFEDLDIPAGDIKFEAMRAQGAGGQHVNKTESAVRITHLPTGIVVQCQNERSQHQNKATAMQMLRARLQQQHKIAQDQLKADTHASLPENAWGSQIKSYVLQPYQMIKDLRTGFERSDVDNVLEGDLQSMLEAVVLHFNKRK</sequence>
<evidence type="ECO:0000256" key="4">
    <source>
        <dbReference type="SAM" id="MobiDB-lite"/>
    </source>
</evidence>
<feature type="transmembrane region" description="Helical" evidence="5">
    <location>
        <begin position="498"/>
        <end position="525"/>
    </location>
</feature>
<gene>
    <name evidence="7" type="ORF">CcCBS67573_g08975</name>
</gene>
<dbReference type="SUPFAM" id="SSF103473">
    <property type="entry name" value="MFS general substrate transporter"/>
    <property type="match status" value="1"/>
</dbReference>
<dbReference type="InterPro" id="IPR045853">
    <property type="entry name" value="Pep_chain_release_fac_I_sf"/>
</dbReference>
<feature type="transmembrane region" description="Helical" evidence="5">
    <location>
        <begin position="144"/>
        <end position="165"/>
    </location>
</feature>
<dbReference type="Gene3D" id="1.20.58.410">
    <property type="entry name" value="Release factor"/>
    <property type="match status" value="1"/>
</dbReference>
<dbReference type="Proteomes" id="UP000320333">
    <property type="component" value="Unassembled WGS sequence"/>
</dbReference>
<evidence type="ECO:0000256" key="2">
    <source>
        <dbReference type="ARBA" id="ARBA00022917"/>
    </source>
</evidence>
<protein>
    <recommendedName>
        <fullName evidence="6">Prokaryotic-type class I peptide chain release factors domain-containing protein</fullName>
    </recommendedName>
</protein>
<dbReference type="HAMAP" id="MF_00094">
    <property type="entry name" value="Rel_fac_2"/>
    <property type="match status" value="1"/>
</dbReference>
<feature type="compositionally biased region" description="Polar residues" evidence="4">
    <location>
        <begin position="268"/>
        <end position="277"/>
    </location>
</feature>
<feature type="transmembrane region" description="Helical" evidence="5">
    <location>
        <begin position="171"/>
        <end position="192"/>
    </location>
</feature>
<dbReference type="Pfam" id="PF00472">
    <property type="entry name" value="RF-1"/>
    <property type="match status" value="1"/>
</dbReference>
<feature type="transmembrane region" description="Helical" evidence="5">
    <location>
        <begin position="110"/>
        <end position="132"/>
    </location>
</feature>
<dbReference type="Gene3D" id="1.20.1250.20">
    <property type="entry name" value="MFS general substrate transporter like domains"/>
    <property type="match status" value="2"/>
</dbReference>
<dbReference type="PANTHER" id="PTHR43116:SF3">
    <property type="entry name" value="CLASS I PEPTIDE CHAIN RELEASE FACTOR"/>
    <property type="match status" value="1"/>
</dbReference>
<feature type="transmembrane region" description="Helical" evidence="5">
    <location>
        <begin position="442"/>
        <end position="460"/>
    </location>
</feature>
<evidence type="ECO:0000259" key="6">
    <source>
        <dbReference type="PROSITE" id="PS00745"/>
    </source>
</evidence>
<dbReference type="GO" id="GO:0005739">
    <property type="term" value="C:mitochondrion"/>
    <property type="evidence" value="ECO:0007669"/>
    <property type="project" value="GOC"/>
</dbReference>
<evidence type="ECO:0000256" key="1">
    <source>
        <dbReference type="ARBA" id="ARBA00010835"/>
    </source>
</evidence>
<dbReference type="InterPro" id="IPR010658">
    <property type="entry name" value="Nodulin-like"/>
</dbReference>
<keyword evidence="8" id="KW-1185">Reference proteome</keyword>
<feature type="transmembrane region" description="Helical" evidence="5">
    <location>
        <begin position="12"/>
        <end position="35"/>
    </location>
</feature>
<feature type="coiled-coil region" evidence="3">
    <location>
        <begin position="709"/>
        <end position="736"/>
    </location>
</feature>
<feature type="transmembrane region" description="Helical" evidence="5">
    <location>
        <begin position="466"/>
        <end position="486"/>
    </location>
</feature>